<dbReference type="InterPro" id="IPR027417">
    <property type="entry name" value="P-loop_NTPase"/>
</dbReference>
<evidence type="ECO:0000313" key="2">
    <source>
        <dbReference type="EMBL" id="BCO09901.1"/>
    </source>
</evidence>
<dbReference type="PANTHER" id="PTHR13696:SF96">
    <property type="entry name" value="COBQ_COBB_MIND_PARA NUCLEOTIDE BINDING DOMAIN-CONTAINING PROTEIN"/>
    <property type="match status" value="1"/>
</dbReference>
<feature type="domain" description="CobQ/CobB/MinD/ParA nucleotide binding" evidence="1">
    <location>
        <begin position="7"/>
        <end position="187"/>
    </location>
</feature>
<evidence type="ECO:0000259" key="1">
    <source>
        <dbReference type="Pfam" id="PF01656"/>
    </source>
</evidence>
<gene>
    <name evidence="2" type="ORF">GF1_22770</name>
</gene>
<keyword evidence="3" id="KW-1185">Reference proteome</keyword>
<dbReference type="EMBL" id="AP024233">
    <property type="protein sequence ID" value="BCO09901.1"/>
    <property type="molecule type" value="Genomic_DNA"/>
</dbReference>
<dbReference type="InterPro" id="IPR002586">
    <property type="entry name" value="CobQ/CobB/MinD/ParA_Nub-bd_dom"/>
</dbReference>
<dbReference type="KEGG" id="ddu:GF1_22770"/>
<dbReference type="PANTHER" id="PTHR13696">
    <property type="entry name" value="P-LOOP CONTAINING NUCLEOSIDE TRIPHOSPHATE HYDROLASE"/>
    <property type="match status" value="1"/>
</dbReference>
<name>A0A915U220_9BACT</name>
<dbReference type="CDD" id="cd02042">
    <property type="entry name" value="ParAB_family"/>
    <property type="match status" value="1"/>
</dbReference>
<proteinExistence type="predicted"/>
<dbReference type="SUPFAM" id="SSF52540">
    <property type="entry name" value="P-loop containing nucleoside triphosphate hydrolases"/>
    <property type="match status" value="1"/>
</dbReference>
<sequence>MSVVLFGGEKGGTGKTTLATNVAAMLALQGKDVLLLDTDRQGTASFWATVREDTEVEPRVACVQKFGKGLASQIRDLAGRYDEIIIDAGGRDSMELRYSLGVCDRAYIPVQPFQFDIWTIKQMDDLVEMARSLNENLQVFIVLNRVSTNPAVHEDQEARDFFRAEDFQHLSLAESLIRDRIAFRKSARDGLSVVERKQDKKAAQEMNQLFEEVYGG</sequence>
<dbReference type="Gene3D" id="3.40.50.300">
    <property type="entry name" value="P-loop containing nucleotide triphosphate hydrolases"/>
    <property type="match status" value="1"/>
</dbReference>
<accession>A0A915U220</accession>
<dbReference type="AlphaFoldDB" id="A0A915U220"/>
<dbReference type="Pfam" id="PF01656">
    <property type="entry name" value="CbiA"/>
    <property type="match status" value="1"/>
</dbReference>
<dbReference type="RefSeq" id="WP_267926638.1">
    <property type="nucleotide sequence ID" value="NZ_AP024233.1"/>
</dbReference>
<reference evidence="2" key="1">
    <citation type="submission" date="2020-12" db="EMBL/GenBank/DDBJ databases">
        <title>Desulfobium dissulfuricans gen. nov., sp. nov., a novel mesophilic, sulfate-reducing bacterium isolated from a deep-sea hydrothermal vent.</title>
        <authorList>
            <person name="Hashimoto Y."/>
            <person name="Tame A."/>
            <person name="Sawayama S."/>
            <person name="Miyazaki J."/>
            <person name="Takai K."/>
            <person name="Nakagawa S."/>
        </authorList>
    </citation>
    <scope>NUCLEOTIDE SEQUENCE</scope>
    <source>
        <strain evidence="2">GF1</strain>
    </source>
</reference>
<evidence type="ECO:0000313" key="3">
    <source>
        <dbReference type="Proteomes" id="UP001063350"/>
    </source>
</evidence>
<protein>
    <submittedName>
        <fullName evidence="2">Chromosome partitioning protein ParA</fullName>
    </submittedName>
</protein>
<dbReference type="Proteomes" id="UP001063350">
    <property type="component" value="Chromosome"/>
</dbReference>
<dbReference type="PIRSF" id="PIRSF009320">
    <property type="entry name" value="Nuc_binding_HP_1000"/>
    <property type="match status" value="1"/>
</dbReference>
<dbReference type="InterPro" id="IPR050678">
    <property type="entry name" value="DNA_Partitioning_ATPase"/>
</dbReference>
<organism evidence="2 3">
    <name type="scientific">Desulfolithobacter dissulfuricans</name>
    <dbReference type="NCBI Taxonomy" id="2795293"/>
    <lineage>
        <taxon>Bacteria</taxon>
        <taxon>Pseudomonadati</taxon>
        <taxon>Thermodesulfobacteriota</taxon>
        <taxon>Desulfobulbia</taxon>
        <taxon>Desulfobulbales</taxon>
        <taxon>Desulfobulbaceae</taxon>
        <taxon>Desulfolithobacter</taxon>
    </lineage>
</organism>